<accession>A0A098S0X8</accession>
<keyword evidence="1" id="KW-0472">Membrane</keyword>
<keyword evidence="1" id="KW-0812">Transmembrane</keyword>
<evidence type="ECO:0000313" key="3">
    <source>
        <dbReference type="Proteomes" id="UP000029736"/>
    </source>
</evidence>
<dbReference type="Proteomes" id="UP000029736">
    <property type="component" value="Unassembled WGS sequence"/>
</dbReference>
<dbReference type="AlphaFoldDB" id="A0A098S0X8"/>
<feature type="transmembrane region" description="Helical" evidence="1">
    <location>
        <begin position="20"/>
        <end position="44"/>
    </location>
</feature>
<comment type="caution">
    <text evidence="2">The sequence shown here is derived from an EMBL/GenBank/DDBJ whole genome shotgun (WGS) entry which is preliminary data.</text>
</comment>
<proteinExistence type="predicted"/>
<organism evidence="2 3">
    <name type="scientific">Phaeodactylibacter xiamenensis</name>
    <dbReference type="NCBI Taxonomy" id="1524460"/>
    <lineage>
        <taxon>Bacteria</taxon>
        <taxon>Pseudomonadati</taxon>
        <taxon>Bacteroidota</taxon>
        <taxon>Saprospiria</taxon>
        <taxon>Saprospirales</taxon>
        <taxon>Haliscomenobacteraceae</taxon>
        <taxon>Phaeodactylibacter</taxon>
    </lineage>
</organism>
<dbReference type="EMBL" id="JPOS01000143">
    <property type="protein sequence ID" value="KGE84777.1"/>
    <property type="molecule type" value="Genomic_DNA"/>
</dbReference>
<evidence type="ECO:0000313" key="2">
    <source>
        <dbReference type="EMBL" id="KGE84777.1"/>
    </source>
</evidence>
<keyword evidence="3" id="KW-1185">Reference proteome</keyword>
<name>A0A098S0X8_9BACT</name>
<protein>
    <submittedName>
        <fullName evidence="2">Uncharacterized protein</fullName>
    </submittedName>
</protein>
<feature type="non-terminal residue" evidence="2">
    <location>
        <position position="1"/>
    </location>
</feature>
<gene>
    <name evidence="2" type="ORF">IX84_32030</name>
</gene>
<reference evidence="2 3" key="1">
    <citation type="journal article" date="2014" name="Int. J. Syst. Evol. Microbiol.">
        <title>Phaeodactylibacter xiamenensis gen. nov., sp. nov., a member of the family Saprospiraceae isolated from the marine alga Phaeodactylum tricornutum.</title>
        <authorList>
            <person name="Chen Z.Jr."/>
            <person name="Lei X."/>
            <person name="Lai Q."/>
            <person name="Li Y."/>
            <person name="Zhang B."/>
            <person name="Zhang J."/>
            <person name="Zhang H."/>
            <person name="Yang L."/>
            <person name="Zheng W."/>
            <person name="Tian Y."/>
            <person name="Yu Z."/>
            <person name="Xu H.Jr."/>
            <person name="Zheng T."/>
        </authorList>
    </citation>
    <scope>NUCLEOTIDE SEQUENCE [LARGE SCALE GENOMIC DNA]</scope>
    <source>
        <strain evidence="2 3">KD52</strain>
    </source>
</reference>
<sequence length="64" mass="7181">AGSKRRNWRSLAFADCSGFFILIFQSQILPSLCVAIVMGCRFILFTISKKGPHFQILGYPKGGW</sequence>
<keyword evidence="1" id="KW-1133">Transmembrane helix</keyword>
<evidence type="ECO:0000256" key="1">
    <source>
        <dbReference type="SAM" id="Phobius"/>
    </source>
</evidence>